<feature type="domain" description="TadE-like" evidence="1">
    <location>
        <begin position="1"/>
        <end position="35"/>
    </location>
</feature>
<dbReference type="OrthoDB" id="5187619at2"/>
<dbReference type="Proteomes" id="UP000243342">
    <property type="component" value="Unassembled WGS sequence"/>
</dbReference>
<reference evidence="2 3" key="1">
    <citation type="submission" date="2016-10" db="EMBL/GenBank/DDBJ databases">
        <title>Genome sequence of Streptomyces gilvigriseus MUSC 26.</title>
        <authorList>
            <person name="Lee L.-H."/>
            <person name="Ser H.-L."/>
        </authorList>
    </citation>
    <scope>NUCLEOTIDE SEQUENCE [LARGE SCALE GENOMIC DNA]</scope>
    <source>
        <strain evidence="2 3">MUSC 26</strain>
    </source>
</reference>
<protein>
    <recommendedName>
        <fullName evidence="1">TadE-like domain-containing protein</fullName>
    </recommendedName>
</protein>
<gene>
    <name evidence="2" type="ORF">BIV57_20455</name>
</gene>
<evidence type="ECO:0000313" key="3">
    <source>
        <dbReference type="Proteomes" id="UP000243342"/>
    </source>
</evidence>
<keyword evidence="3" id="KW-1185">Reference proteome</keyword>
<dbReference type="InterPro" id="IPR012495">
    <property type="entry name" value="TadE-like_dom"/>
</dbReference>
<dbReference type="EMBL" id="MLCF01000138">
    <property type="protein sequence ID" value="OIV35656.1"/>
    <property type="molecule type" value="Genomic_DNA"/>
</dbReference>
<organism evidence="2 3">
    <name type="scientific">Mangrovactinospora gilvigrisea</name>
    <dbReference type="NCBI Taxonomy" id="1428644"/>
    <lineage>
        <taxon>Bacteria</taxon>
        <taxon>Bacillati</taxon>
        <taxon>Actinomycetota</taxon>
        <taxon>Actinomycetes</taxon>
        <taxon>Kitasatosporales</taxon>
        <taxon>Streptomycetaceae</taxon>
        <taxon>Mangrovactinospora</taxon>
    </lineage>
</organism>
<dbReference type="AlphaFoldDB" id="A0A1J7C261"/>
<evidence type="ECO:0000259" key="1">
    <source>
        <dbReference type="Pfam" id="PF07811"/>
    </source>
</evidence>
<accession>A0A1J7C261</accession>
<name>A0A1J7C261_9ACTN</name>
<dbReference type="Pfam" id="PF07811">
    <property type="entry name" value="TadE"/>
    <property type="match status" value="1"/>
</dbReference>
<evidence type="ECO:0000313" key="2">
    <source>
        <dbReference type="EMBL" id="OIV35656.1"/>
    </source>
</evidence>
<proteinExistence type="predicted"/>
<sequence>MLTPLLVLVLFAVVQFGMYFFARQVATSAAQAGARTARAEADSNAGWSADAVARAQQQISGLGSRMVVDPSVTAIRDGESVGVEVVARSPKLLPFIPTIDVRSEGPIERFVPDTGG</sequence>
<comment type="caution">
    <text evidence="2">The sequence shown here is derived from an EMBL/GenBank/DDBJ whole genome shotgun (WGS) entry which is preliminary data.</text>
</comment>
<dbReference type="STRING" id="1428644.BIV57_20455"/>